<evidence type="ECO:0000313" key="3">
    <source>
        <dbReference type="Proteomes" id="UP000191094"/>
    </source>
</evidence>
<gene>
    <name evidence="2" type="ORF">B0682_04680</name>
</gene>
<feature type="region of interest" description="Disordered" evidence="1">
    <location>
        <begin position="1"/>
        <end position="49"/>
    </location>
</feature>
<organism evidence="2 3">
    <name type="scientific">Lwoffella lincolnii</name>
    <dbReference type="NCBI Taxonomy" id="90241"/>
    <lineage>
        <taxon>Bacteria</taxon>
        <taxon>Pseudomonadati</taxon>
        <taxon>Pseudomonadota</taxon>
        <taxon>Gammaproteobacteria</taxon>
        <taxon>Moraxellales</taxon>
        <taxon>Moraxellaceae</taxon>
        <taxon>Lwoffella</taxon>
    </lineage>
</organism>
<feature type="compositionally biased region" description="Low complexity" evidence="1">
    <location>
        <begin position="70"/>
        <end position="84"/>
    </location>
</feature>
<protein>
    <submittedName>
        <fullName evidence="2">Uncharacterized protein</fullName>
    </submittedName>
</protein>
<evidence type="ECO:0000313" key="2">
    <source>
        <dbReference type="EMBL" id="OOS21895.1"/>
    </source>
</evidence>
<feature type="region of interest" description="Disordered" evidence="1">
    <location>
        <begin position="65"/>
        <end position="84"/>
    </location>
</feature>
<reference evidence="2 3" key="1">
    <citation type="submission" date="2017-02" db="EMBL/GenBank/DDBJ databases">
        <title>Draft genome sequence of Moraxella lincolnii CCUG 9405T type strain.</title>
        <authorList>
            <person name="Salva-Serra F."/>
            <person name="Engstrom-Jakobsson H."/>
            <person name="Thorell K."/>
            <person name="Jaen-Luchoro D."/>
            <person name="Gonzales-Siles L."/>
            <person name="Karlsson R."/>
            <person name="Yazdan S."/>
            <person name="Boulund F."/>
            <person name="Johnning A."/>
            <person name="Engstrand L."/>
            <person name="Kristiansson E."/>
            <person name="Moore E."/>
        </authorList>
    </citation>
    <scope>NUCLEOTIDE SEQUENCE [LARGE SCALE GENOMIC DNA]</scope>
    <source>
        <strain evidence="2 3">CCUG 9405</strain>
    </source>
</reference>
<dbReference type="Proteomes" id="UP000191094">
    <property type="component" value="Unassembled WGS sequence"/>
</dbReference>
<name>A0A1T0CHV4_9GAMM</name>
<comment type="caution">
    <text evidence="2">The sequence shown here is derived from an EMBL/GenBank/DDBJ whole genome shotgun (WGS) entry which is preliminary data.</text>
</comment>
<dbReference type="AlphaFoldDB" id="A0A1T0CHV4"/>
<accession>A0A1T0CHV4</accession>
<proteinExistence type="predicted"/>
<sequence length="214" mass="23111">MGLSACDGTQTTGKTDTTDTEQTSTTQTSTTDMTPIEQISNGNGINDASHLADVNEDNLVDTTHISTSQTDDTNTNNTNTNNTNKVGEQITIDWTKVDSGVKPVDPKSYPYVFAKDSSPVKSYADYFGVDRATAQYNLTIGMASNEPLSKLLDQLGTAYETHELIDGNKITLVIYTTDAIAPSSYDYVIADKIGRGLILPIRIVNKKVAAETVE</sequence>
<feature type="compositionally biased region" description="Low complexity" evidence="1">
    <location>
        <begin position="7"/>
        <end position="34"/>
    </location>
</feature>
<evidence type="ECO:0000256" key="1">
    <source>
        <dbReference type="SAM" id="MobiDB-lite"/>
    </source>
</evidence>
<dbReference type="EMBL" id="MUYT01000004">
    <property type="protein sequence ID" value="OOS21895.1"/>
    <property type="molecule type" value="Genomic_DNA"/>
</dbReference>
<keyword evidence="3" id="KW-1185">Reference proteome</keyword>
<feature type="compositionally biased region" description="Polar residues" evidence="1">
    <location>
        <begin position="37"/>
        <end position="46"/>
    </location>
</feature>